<evidence type="ECO:0000313" key="2">
    <source>
        <dbReference type="EMBL" id="MCV9884257.1"/>
    </source>
</evidence>
<evidence type="ECO:0000313" key="3">
    <source>
        <dbReference type="Proteomes" id="UP001526147"/>
    </source>
</evidence>
<comment type="caution">
    <text evidence="2">The sequence shown here is derived from an EMBL/GenBank/DDBJ whole genome shotgun (WGS) entry which is preliminary data.</text>
</comment>
<dbReference type="EMBL" id="JAOYEY010000015">
    <property type="protein sequence ID" value="MCV9884257.1"/>
    <property type="molecule type" value="Genomic_DNA"/>
</dbReference>
<dbReference type="SUPFAM" id="SSF109854">
    <property type="entry name" value="DinB/YfiT-like putative metalloenzymes"/>
    <property type="match status" value="1"/>
</dbReference>
<evidence type="ECO:0000259" key="1">
    <source>
        <dbReference type="Pfam" id="PF12867"/>
    </source>
</evidence>
<proteinExistence type="predicted"/>
<accession>A0ABT3DB49</accession>
<dbReference type="InterPro" id="IPR024775">
    <property type="entry name" value="DinB-like"/>
</dbReference>
<keyword evidence="3" id="KW-1185">Reference proteome</keyword>
<dbReference type="RefSeq" id="WP_264141249.1">
    <property type="nucleotide sequence ID" value="NZ_JAOYEY010000015.1"/>
</dbReference>
<keyword evidence="2" id="KW-0808">Transferase</keyword>
<sequence length="172" mass="19940">MKKNLQYPIGEFLPPEIVTEKDLEGWIDIIEGAPEQLRKVLDSLPVSLVDTSYRPGGWTVRQIVHHLADSHMNSYIRFKLALTENCPTIKAYDEKAWANLPDCQTSIDVSLQLLESLHKRWCHLLKSMSLSDFEKTFYHPETRQDVKLSTNVALYAWHSKHHIEHIKLVSVH</sequence>
<gene>
    <name evidence="2" type="primary">bstA</name>
    <name evidence="2" type="ORF">OIH86_01100</name>
</gene>
<feature type="domain" description="DinB-like" evidence="1">
    <location>
        <begin position="31"/>
        <end position="166"/>
    </location>
</feature>
<dbReference type="InterPro" id="IPR034660">
    <property type="entry name" value="DinB/YfiT-like"/>
</dbReference>
<protein>
    <submittedName>
        <fullName evidence="2">Bacillithiol transferase BstA</fullName>
    </submittedName>
</protein>
<name>A0ABT3DB49_9BACI</name>
<organism evidence="2 3">
    <name type="scientific">Metabacillus halosaccharovorans</name>
    <dbReference type="NCBI Taxonomy" id="930124"/>
    <lineage>
        <taxon>Bacteria</taxon>
        <taxon>Bacillati</taxon>
        <taxon>Bacillota</taxon>
        <taxon>Bacilli</taxon>
        <taxon>Bacillales</taxon>
        <taxon>Bacillaceae</taxon>
        <taxon>Metabacillus</taxon>
    </lineage>
</organism>
<reference evidence="2 3" key="1">
    <citation type="submission" date="2022-10" db="EMBL/GenBank/DDBJ databases">
        <title>Draft genome assembly of moderately radiation resistant bacterium Metabacillus halosaccharovorans.</title>
        <authorList>
            <person name="Pal S."/>
            <person name="Gopinathan A."/>
        </authorList>
    </citation>
    <scope>NUCLEOTIDE SEQUENCE [LARGE SCALE GENOMIC DNA]</scope>
    <source>
        <strain evidence="2 3">VITHBRA001</strain>
    </source>
</reference>
<dbReference type="Pfam" id="PF12867">
    <property type="entry name" value="DinB_2"/>
    <property type="match status" value="1"/>
</dbReference>
<dbReference type="GO" id="GO:0016740">
    <property type="term" value="F:transferase activity"/>
    <property type="evidence" value="ECO:0007669"/>
    <property type="project" value="UniProtKB-KW"/>
</dbReference>
<dbReference type="NCBIfam" id="NF009807">
    <property type="entry name" value="PRK13291.1"/>
    <property type="match status" value="1"/>
</dbReference>
<dbReference type="Proteomes" id="UP001526147">
    <property type="component" value="Unassembled WGS sequence"/>
</dbReference>
<dbReference type="Gene3D" id="1.20.120.450">
    <property type="entry name" value="dinb family like domain"/>
    <property type="match status" value="1"/>
</dbReference>